<name>A0ABU8VMT5_9BURK</name>
<evidence type="ECO:0000256" key="3">
    <source>
        <dbReference type="ARBA" id="ARBA00023136"/>
    </source>
</evidence>
<feature type="transmembrane region" description="Helical" evidence="4">
    <location>
        <begin position="310"/>
        <end position="330"/>
    </location>
</feature>
<dbReference type="Gene3D" id="1.20.1250.20">
    <property type="entry name" value="MFS general substrate transporter like domains"/>
    <property type="match status" value="1"/>
</dbReference>
<evidence type="ECO:0000256" key="4">
    <source>
        <dbReference type="SAM" id="Phobius"/>
    </source>
</evidence>
<dbReference type="InterPro" id="IPR052524">
    <property type="entry name" value="MFS_Cyanate_Porter"/>
</dbReference>
<accession>A0ABU8VMT5</accession>
<protein>
    <submittedName>
        <fullName evidence="6">Cyanate transporter</fullName>
    </submittedName>
</protein>
<dbReference type="InterPro" id="IPR011701">
    <property type="entry name" value="MFS"/>
</dbReference>
<proteinExistence type="predicted"/>
<dbReference type="InterPro" id="IPR036259">
    <property type="entry name" value="MFS_trans_sf"/>
</dbReference>
<evidence type="ECO:0000313" key="7">
    <source>
        <dbReference type="Proteomes" id="UP001365846"/>
    </source>
</evidence>
<dbReference type="PANTHER" id="PTHR23523:SF1">
    <property type="entry name" value="CYANATE TRANSPORT PROTEIN CYNX"/>
    <property type="match status" value="1"/>
</dbReference>
<feature type="transmembrane region" description="Helical" evidence="4">
    <location>
        <begin position="373"/>
        <end position="390"/>
    </location>
</feature>
<feature type="transmembrane region" description="Helical" evidence="4">
    <location>
        <begin position="342"/>
        <end position="361"/>
    </location>
</feature>
<keyword evidence="1 4" id="KW-0812">Transmembrane</keyword>
<evidence type="ECO:0000256" key="2">
    <source>
        <dbReference type="ARBA" id="ARBA00022989"/>
    </source>
</evidence>
<keyword evidence="2 4" id="KW-1133">Transmembrane helix</keyword>
<evidence type="ECO:0000259" key="5">
    <source>
        <dbReference type="PROSITE" id="PS50850"/>
    </source>
</evidence>
<evidence type="ECO:0000313" key="6">
    <source>
        <dbReference type="EMBL" id="MEJ8814472.1"/>
    </source>
</evidence>
<keyword evidence="7" id="KW-1185">Reference proteome</keyword>
<dbReference type="SUPFAM" id="SSF103473">
    <property type="entry name" value="MFS general substrate transporter"/>
    <property type="match status" value="1"/>
</dbReference>
<keyword evidence="3 4" id="KW-0472">Membrane</keyword>
<evidence type="ECO:0000256" key="1">
    <source>
        <dbReference type="ARBA" id="ARBA00022692"/>
    </source>
</evidence>
<dbReference type="Pfam" id="PF07690">
    <property type="entry name" value="MFS_1"/>
    <property type="match status" value="1"/>
</dbReference>
<dbReference type="PROSITE" id="PS50850">
    <property type="entry name" value="MFS"/>
    <property type="match status" value="1"/>
</dbReference>
<comment type="caution">
    <text evidence="6">The sequence shown here is derived from an EMBL/GenBank/DDBJ whole genome shotgun (WGS) entry which is preliminary data.</text>
</comment>
<gene>
    <name evidence="6" type="ORF">WKW77_25565</name>
</gene>
<feature type="transmembrane region" description="Helical" evidence="4">
    <location>
        <begin position="219"/>
        <end position="245"/>
    </location>
</feature>
<dbReference type="InterPro" id="IPR020846">
    <property type="entry name" value="MFS_dom"/>
</dbReference>
<feature type="transmembrane region" description="Helical" evidence="4">
    <location>
        <begin position="108"/>
        <end position="130"/>
    </location>
</feature>
<dbReference type="RefSeq" id="WP_340359700.1">
    <property type="nucleotide sequence ID" value="NZ_JBBKZU010000013.1"/>
</dbReference>
<feature type="transmembrane region" description="Helical" evidence="4">
    <location>
        <begin position="170"/>
        <end position="190"/>
    </location>
</feature>
<feature type="transmembrane region" description="Helical" evidence="4">
    <location>
        <begin position="55"/>
        <end position="76"/>
    </location>
</feature>
<sequence length="422" mass="43673">MTAATAGRPPAKMQGLGFALLVVLIAINLRAFLTSTSPLLDEIRAETGLGFRGASMLTMLPMLAMGVMSLVGVSLGGRIGARAGVLCGLAAIAVACGGRLFAEDAAWLLVSAAVAGVGVGLVQALMPGVVKRGYPAHTGMAMGLYSAALMGGGGLGAIGAPWLAHASGDWHAGLAVWALPALFAAVIWACSRSDAAAAVDGADSEEPGNWRRCLRNPRAWMLACYFGLINGGYTSLVAWLPQFYAAKGWDAAHTGSMLTWMTGAQLVSALTVPVLARRHRDLRPWLIAMLLLQVAGFAALALGAPMAVTAVGVLGLGLGGAFALCMALALDHLRHPEQAGALAAFMQGVGFMVAALSPLVTGWMREHAGGFEAAWTYLGVVAVLLLPLTWRFDPRSYVGAVGGLFARADARAVRKNRMSLDL</sequence>
<dbReference type="Proteomes" id="UP001365846">
    <property type="component" value="Unassembled WGS sequence"/>
</dbReference>
<feature type="domain" description="Major facilitator superfamily (MFS) profile" evidence="5">
    <location>
        <begin position="14"/>
        <end position="397"/>
    </location>
</feature>
<dbReference type="EMBL" id="JBBKZU010000013">
    <property type="protein sequence ID" value="MEJ8814472.1"/>
    <property type="molecule type" value="Genomic_DNA"/>
</dbReference>
<feature type="transmembrane region" description="Helical" evidence="4">
    <location>
        <begin position="142"/>
        <end position="164"/>
    </location>
</feature>
<feature type="transmembrane region" description="Helical" evidence="4">
    <location>
        <begin position="285"/>
        <end position="304"/>
    </location>
</feature>
<dbReference type="PANTHER" id="PTHR23523">
    <property type="match status" value="1"/>
</dbReference>
<organism evidence="6 7">
    <name type="scientific">Variovorax ureilyticus</name>
    <dbReference type="NCBI Taxonomy" id="1836198"/>
    <lineage>
        <taxon>Bacteria</taxon>
        <taxon>Pseudomonadati</taxon>
        <taxon>Pseudomonadota</taxon>
        <taxon>Betaproteobacteria</taxon>
        <taxon>Burkholderiales</taxon>
        <taxon>Comamonadaceae</taxon>
        <taxon>Variovorax</taxon>
    </lineage>
</organism>
<dbReference type="NCBIfam" id="NF007256">
    <property type="entry name" value="PRK09705.1"/>
    <property type="match status" value="1"/>
</dbReference>
<feature type="transmembrane region" description="Helical" evidence="4">
    <location>
        <begin position="83"/>
        <end position="102"/>
    </location>
</feature>
<reference evidence="6 7" key="1">
    <citation type="submission" date="2024-03" db="EMBL/GenBank/DDBJ databases">
        <title>Novel species of the genus Variovorax.</title>
        <authorList>
            <person name="Liu Q."/>
            <person name="Xin Y.-H."/>
        </authorList>
    </citation>
    <scope>NUCLEOTIDE SEQUENCE [LARGE SCALE GENOMIC DNA]</scope>
    <source>
        <strain evidence="6 7">KACC 18899</strain>
    </source>
</reference>
<feature type="transmembrane region" description="Helical" evidence="4">
    <location>
        <begin position="257"/>
        <end position="276"/>
    </location>
</feature>